<evidence type="ECO:0000256" key="2">
    <source>
        <dbReference type="ARBA" id="ARBA00023015"/>
    </source>
</evidence>
<dbReference type="Pfam" id="PF08281">
    <property type="entry name" value="Sigma70_r4_2"/>
    <property type="match status" value="1"/>
</dbReference>
<comment type="caution">
    <text evidence="8">The sequence shown here is derived from an EMBL/GenBank/DDBJ whole genome shotgun (WGS) entry which is preliminary data.</text>
</comment>
<feature type="domain" description="DUF6596" evidence="7">
    <location>
        <begin position="175"/>
        <end position="274"/>
    </location>
</feature>
<dbReference type="Pfam" id="PF20239">
    <property type="entry name" value="DUF6596"/>
    <property type="match status" value="1"/>
</dbReference>
<reference evidence="9" key="1">
    <citation type="journal article" date="2019" name="Int. J. Syst. Evol. Microbiol.">
        <title>The Global Catalogue of Microorganisms (GCM) 10K type strain sequencing project: providing services to taxonomists for standard genome sequencing and annotation.</title>
        <authorList>
            <consortium name="The Broad Institute Genomics Platform"/>
            <consortium name="The Broad Institute Genome Sequencing Center for Infectious Disease"/>
            <person name="Wu L."/>
            <person name="Ma J."/>
        </authorList>
    </citation>
    <scope>NUCLEOTIDE SEQUENCE [LARGE SCALE GENOMIC DNA]</scope>
    <source>
        <strain evidence="9">JCM 19015</strain>
    </source>
</reference>
<organism evidence="8 9">
    <name type="scientific">Amnibacterium soli</name>
    <dbReference type="NCBI Taxonomy" id="1282736"/>
    <lineage>
        <taxon>Bacteria</taxon>
        <taxon>Bacillati</taxon>
        <taxon>Actinomycetota</taxon>
        <taxon>Actinomycetes</taxon>
        <taxon>Micrococcales</taxon>
        <taxon>Microbacteriaceae</taxon>
        <taxon>Amnibacterium</taxon>
    </lineage>
</organism>
<evidence type="ECO:0000313" key="9">
    <source>
        <dbReference type="Proteomes" id="UP001500121"/>
    </source>
</evidence>
<dbReference type="Gene3D" id="1.10.10.10">
    <property type="entry name" value="Winged helix-like DNA-binding domain superfamily/Winged helix DNA-binding domain"/>
    <property type="match status" value="1"/>
</dbReference>
<evidence type="ECO:0000256" key="4">
    <source>
        <dbReference type="ARBA" id="ARBA00023163"/>
    </source>
</evidence>
<dbReference type="Pfam" id="PF04542">
    <property type="entry name" value="Sigma70_r2"/>
    <property type="match status" value="1"/>
</dbReference>
<keyword evidence="9" id="KW-1185">Reference proteome</keyword>
<dbReference type="InterPro" id="IPR046531">
    <property type="entry name" value="DUF6596"/>
</dbReference>
<dbReference type="PANTHER" id="PTHR47756">
    <property type="entry name" value="BLL6612 PROTEIN-RELATED"/>
    <property type="match status" value="1"/>
</dbReference>
<feature type="domain" description="RNA polymerase sigma factor 70 region 4 type 2" evidence="6">
    <location>
        <begin position="106"/>
        <end position="157"/>
    </location>
</feature>
<dbReference type="NCBIfam" id="TIGR02937">
    <property type="entry name" value="sigma70-ECF"/>
    <property type="match status" value="1"/>
</dbReference>
<evidence type="ECO:0000259" key="7">
    <source>
        <dbReference type="Pfam" id="PF20239"/>
    </source>
</evidence>
<evidence type="ECO:0000256" key="3">
    <source>
        <dbReference type="ARBA" id="ARBA00023082"/>
    </source>
</evidence>
<accession>A0ABP8YZM6</accession>
<dbReference type="PANTHER" id="PTHR47756:SF2">
    <property type="entry name" value="BLL6612 PROTEIN"/>
    <property type="match status" value="1"/>
</dbReference>
<dbReference type="SUPFAM" id="SSF88946">
    <property type="entry name" value="Sigma2 domain of RNA polymerase sigma factors"/>
    <property type="match status" value="1"/>
</dbReference>
<protein>
    <submittedName>
        <fullName evidence="8">Sigma-70 family RNA polymerase sigma factor</fullName>
    </submittedName>
</protein>
<sequence>MTDPLARAFADEWGRVVAALVRVTGDWALAEDCAQDAFAVAAVAWPRDGVPDRPGAWLTTTARNRALDRLRRSAVEARKLEEVVAVVHEEERREPDDVPDDRLRLIFTCCHPALDLDARVALTLRTLCGLTVAEIAAAFGAREAAMAKRLVRARRKIQVAGIPYRVPSGAALPERLDGVLAVLLLLFTEGYAPSGGDRVVRPELSSEAIRLTRVLAALLPGEPEVGGLLALELLQDSRRAARTTGEGALVPLAEQDRTLWDAARIAEGRAVLAAVDRAPGPVGAHRLQARIAAEHARGPEADRNAIAQHWAALAEVTPSPWVELARAVAVAEADGPDAGLALLAPLAGDVRLGHQLPATEAELLRRAGRREDARRAYGAALAQVRNAAERAHLQRRLAELAG</sequence>
<dbReference type="InterPro" id="IPR014284">
    <property type="entry name" value="RNA_pol_sigma-70_dom"/>
</dbReference>
<dbReference type="EMBL" id="BAABLP010000002">
    <property type="protein sequence ID" value="GAA4741730.1"/>
    <property type="molecule type" value="Genomic_DNA"/>
</dbReference>
<keyword evidence="3" id="KW-0731">Sigma factor</keyword>
<evidence type="ECO:0000259" key="6">
    <source>
        <dbReference type="Pfam" id="PF08281"/>
    </source>
</evidence>
<dbReference type="Gene3D" id="1.10.1740.10">
    <property type="match status" value="1"/>
</dbReference>
<evidence type="ECO:0000256" key="1">
    <source>
        <dbReference type="ARBA" id="ARBA00010641"/>
    </source>
</evidence>
<keyword evidence="2" id="KW-0805">Transcription regulation</keyword>
<dbReference type="Proteomes" id="UP001500121">
    <property type="component" value="Unassembled WGS sequence"/>
</dbReference>
<evidence type="ECO:0000313" key="8">
    <source>
        <dbReference type="EMBL" id="GAA4741730.1"/>
    </source>
</evidence>
<comment type="similarity">
    <text evidence="1">Belongs to the sigma-70 factor family. ECF subfamily.</text>
</comment>
<dbReference type="InterPro" id="IPR013249">
    <property type="entry name" value="RNA_pol_sigma70_r4_t2"/>
</dbReference>
<proteinExistence type="inferred from homology"/>
<dbReference type="RefSeq" id="WP_345480035.1">
    <property type="nucleotide sequence ID" value="NZ_BAABLP010000002.1"/>
</dbReference>
<dbReference type="InterPro" id="IPR007627">
    <property type="entry name" value="RNA_pol_sigma70_r2"/>
</dbReference>
<dbReference type="InterPro" id="IPR013324">
    <property type="entry name" value="RNA_pol_sigma_r3/r4-like"/>
</dbReference>
<feature type="domain" description="RNA polymerase sigma-70 region 2" evidence="5">
    <location>
        <begin position="15"/>
        <end position="73"/>
    </location>
</feature>
<gene>
    <name evidence="8" type="ORF">GCM10025783_11170</name>
</gene>
<dbReference type="SUPFAM" id="SSF88659">
    <property type="entry name" value="Sigma3 and sigma4 domains of RNA polymerase sigma factors"/>
    <property type="match status" value="1"/>
</dbReference>
<keyword evidence="4" id="KW-0804">Transcription</keyword>
<dbReference type="InterPro" id="IPR036388">
    <property type="entry name" value="WH-like_DNA-bd_sf"/>
</dbReference>
<name>A0ABP8YZM6_9MICO</name>
<evidence type="ECO:0000259" key="5">
    <source>
        <dbReference type="Pfam" id="PF04542"/>
    </source>
</evidence>
<dbReference type="InterPro" id="IPR013325">
    <property type="entry name" value="RNA_pol_sigma_r2"/>
</dbReference>